<feature type="compositionally biased region" description="Basic residues" evidence="1">
    <location>
        <begin position="204"/>
        <end position="216"/>
    </location>
</feature>
<name>A0A9N8D5C8_9STRA</name>
<protein>
    <submittedName>
        <fullName evidence="2">Uncharacterized protein</fullName>
    </submittedName>
</protein>
<dbReference type="AlphaFoldDB" id="A0A9N8D5C8"/>
<reference evidence="2" key="1">
    <citation type="submission" date="2020-06" db="EMBL/GenBank/DDBJ databases">
        <authorList>
            <consortium name="Plant Systems Biology data submission"/>
        </authorList>
    </citation>
    <scope>NUCLEOTIDE SEQUENCE</scope>
    <source>
        <strain evidence="2">D6</strain>
    </source>
</reference>
<organism evidence="2 3">
    <name type="scientific">Seminavis robusta</name>
    <dbReference type="NCBI Taxonomy" id="568900"/>
    <lineage>
        <taxon>Eukaryota</taxon>
        <taxon>Sar</taxon>
        <taxon>Stramenopiles</taxon>
        <taxon>Ochrophyta</taxon>
        <taxon>Bacillariophyta</taxon>
        <taxon>Bacillariophyceae</taxon>
        <taxon>Bacillariophycidae</taxon>
        <taxon>Naviculales</taxon>
        <taxon>Naviculaceae</taxon>
        <taxon>Seminavis</taxon>
    </lineage>
</organism>
<evidence type="ECO:0000256" key="1">
    <source>
        <dbReference type="SAM" id="MobiDB-lite"/>
    </source>
</evidence>
<gene>
    <name evidence="2" type="ORF">SEMRO_8_G006690.1</name>
</gene>
<feature type="compositionally biased region" description="Polar residues" evidence="1">
    <location>
        <begin position="217"/>
        <end position="228"/>
    </location>
</feature>
<evidence type="ECO:0000313" key="2">
    <source>
        <dbReference type="EMBL" id="CAB9496702.1"/>
    </source>
</evidence>
<proteinExistence type="predicted"/>
<feature type="compositionally biased region" description="Low complexity" evidence="1">
    <location>
        <begin position="229"/>
        <end position="240"/>
    </location>
</feature>
<feature type="compositionally biased region" description="Polar residues" evidence="1">
    <location>
        <begin position="131"/>
        <end position="146"/>
    </location>
</feature>
<feature type="compositionally biased region" description="Basic and acidic residues" evidence="1">
    <location>
        <begin position="189"/>
        <end position="203"/>
    </location>
</feature>
<comment type="caution">
    <text evidence="2">The sequence shown here is derived from an EMBL/GenBank/DDBJ whole genome shotgun (WGS) entry which is preliminary data.</text>
</comment>
<feature type="compositionally biased region" description="Basic residues" evidence="1">
    <location>
        <begin position="152"/>
        <end position="162"/>
    </location>
</feature>
<accession>A0A9N8D5C8</accession>
<evidence type="ECO:0000313" key="3">
    <source>
        <dbReference type="Proteomes" id="UP001153069"/>
    </source>
</evidence>
<keyword evidence="3" id="KW-1185">Reference proteome</keyword>
<dbReference type="EMBL" id="CAICTM010000008">
    <property type="protein sequence ID" value="CAB9496702.1"/>
    <property type="molecule type" value="Genomic_DNA"/>
</dbReference>
<feature type="compositionally biased region" description="Basic and acidic residues" evidence="1">
    <location>
        <begin position="112"/>
        <end position="127"/>
    </location>
</feature>
<sequence length="424" mass="48886">MPTTSFLEHYDDETTMALTPVPQSRAVSWLIMPHEANAAATKIAKAKAALTREMQEQRWKLQRRLQAHQEEMAMKKAIKAAAKKMQTDALLEYWTNTEQQVLQNKERWEREQREQRLAKRNKNERNKKLTKQNSMPSLMNAATSGGSTSTNKTRRDRRRRSSFQKSRSCNKLLVHSDNLKNKFMNGSPCHEERWEREQREQRLVKRNSNKRNKKLTKQNSMPSLMNAATSRGSSSTHTGSNKTRRDRRRGSSFQKSRSCNKLLVDRDNLKNKFMNGSPCYDWSTYSPPKSLLLSSKTHKKELLRRDSASTAATEAMSESSFHDSLSMVDLFTADDSLSSSSHHGKKTHRFHQSLPSLVAWDEERNVDDDDDDVLPSLVAWKEGELDECLAVAPDLVPPDFFDWETNQQSFNWESYGAFLHQVTA</sequence>
<dbReference type="Proteomes" id="UP001153069">
    <property type="component" value="Unassembled WGS sequence"/>
</dbReference>
<feature type="region of interest" description="Disordered" evidence="1">
    <location>
        <begin position="112"/>
        <end position="258"/>
    </location>
</feature>